<dbReference type="PANTHER" id="PTHR30081:SF8">
    <property type="entry name" value="PROTEIN TRANSLOCASE SUBUNIT SECF"/>
    <property type="match status" value="1"/>
</dbReference>
<dbReference type="InterPro" id="IPR022645">
    <property type="entry name" value="SecD/SecF_bac"/>
</dbReference>
<evidence type="ECO:0000313" key="13">
    <source>
        <dbReference type="Proteomes" id="UP000176424"/>
    </source>
</evidence>
<protein>
    <recommendedName>
        <fullName evidence="10">Protein-export membrane protein SecF</fullName>
    </recommendedName>
</protein>
<feature type="transmembrane region" description="Helical" evidence="10">
    <location>
        <begin position="157"/>
        <end position="183"/>
    </location>
</feature>
<comment type="caution">
    <text evidence="12">The sequence shown here is derived from an EMBL/GenBank/DDBJ whole genome shotgun (WGS) entry which is preliminary data.</text>
</comment>
<evidence type="ECO:0000256" key="3">
    <source>
        <dbReference type="ARBA" id="ARBA00022475"/>
    </source>
</evidence>
<dbReference type="GO" id="GO:0015450">
    <property type="term" value="F:protein-transporting ATPase activity"/>
    <property type="evidence" value="ECO:0007669"/>
    <property type="project" value="InterPro"/>
</dbReference>
<accession>A0A1F4ZTF3</accession>
<comment type="function">
    <text evidence="10">Part of the Sec protein translocase complex. Interacts with the SecYEG preprotein conducting channel. SecDF uses the proton motive force (PMF) to complete protein translocation after the ATP-dependent function of SecA.</text>
</comment>
<comment type="subcellular location">
    <subcellularLocation>
        <location evidence="1 10">Cell membrane</location>
        <topology evidence="1 10">Multi-pass membrane protein</topology>
    </subcellularLocation>
</comment>
<feature type="transmembrane region" description="Helical" evidence="10">
    <location>
        <begin position="189"/>
        <end position="210"/>
    </location>
</feature>
<evidence type="ECO:0000256" key="9">
    <source>
        <dbReference type="ARBA" id="ARBA00023136"/>
    </source>
</evidence>
<dbReference type="InterPro" id="IPR048634">
    <property type="entry name" value="SecD_SecF_C"/>
</dbReference>
<evidence type="ECO:0000256" key="4">
    <source>
        <dbReference type="ARBA" id="ARBA00022519"/>
    </source>
</evidence>
<dbReference type="Pfam" id="PF02355">
    <property type="entry name" value="SecD_SecF_C"/>
    <property type="match status" value="1"/>
</dbReference>
<proteinExistence type="inferred from homology"/>
<dbReference type="STRING" id="1797263.A2397_03520"/>
<keyword evidence="5 10" id="KW-0812">Transmembrane</keyword>
<feature type="transmembrane region" description="Helical" evidence="10">
    <location>
        <begin position="12"/>
        <end position="33"/>
    </location>
</feature>
<evidence type="ECO:0000256" key="2">
    <source>
        <dbReference type="ARBA" id="ARBA00022448"/>
    </source>
</evidence>
<dbReference type="InterPro" id="IPR000731">
    <property type="entry name" value="SSD"/>
</dbReference>
<evidence type="ECO:0000256" key="5">
    <source>
        <dbReference type="ARBA" id="ARBA00022692"/>
    </source>
</evidence>
<evidence type="ECO:0000256" key="1">
    <source>
        <dbReference type="ARBA" id="ARBA00004651"/>
    </source>
</evidence>
<keyword evidence="9 10" id="KW-0472">Membrane</keyword>
<dbReference type="GO" id="GO:0005886">
    <property type="term" value="C:plasma membrane"/>
    <property type="evidence" value="ECO:0007669"/>
    <property type="project" value="UniProtKB-SubCell"/>
</dbReference>
<evidence type="ECO:0000256" key="6">
    <source>
        <dbReference type="ARBA" id="ARBA00022927"/>
    </source>
</evidence>
<dbReference type="HAMAP" id="MF_01464_B">
    <property type="entry name" value="SecF_B"/>
    <property type="match status" value="1"/>
</dbReference>
<comment type="similarity">
    <text evidence="10">Belongs to the SecD/SecF family. SecF subfamily.</text>
</comment>
<feature type="transmembrane region" description="Helical" evidence="10">
    <location>
        <begin position="241"/>
        <end position="258"/>
    </location>
</feature>
<gene>
    <name evidence="10" type="primary">secF</name>
    <name evidence="12" type="ORF">A2397_03520</name>
</gene>
<dbReference type="AlphaFoldDB" id="A0A1F4ZTF3"/>
<dbReference type="SUPFAM" id="SSF82866">
    <property type="entry name" value="Multidrug efflux transporter AcrB transmembrane domain"/>
    <property type="match status" value="1"/>
</dbReference>
<dbReference type="Gene3D" id="1.20.1640.10">
    <property type="entry name" value="Multidrug efflux transporter AcrB transmembrane domain"/>
    <property type="match status" value="1"/>
</dbReference>
<reference evidence="12 13" key="1">
    <citation type="journal article" date="2016" name="Nat. Commun.">
        <title>Thousands of microbial genomes shed light on interconnected biogeochemical processes in an aquifer system.</title>
        <authorList>
            <person name="Anantharaman K."/>
            <person name="Brown C.T."/>
            <person name="Hug L.A."/>
            <person name="Sharon I."/>
            <person name="Castelle C.J."/>
            <person name="Probst A.J."/>
            <person name="Thomas B.C."/>
            <person name="Singh A."/>
            <person name="Wilkins M.J."/>
            <person name="Karaoz U."/>
            <person name="Brodie E.L."/>
            <person name="Williams K.H."/>
            <person name="Hubbard S.S."/>
            <person name="Banfield J.F."/>
        </authorList>
    </citation>
    <scope>NUCLEOTIDE SEQUENCE [LARGE SCALE GENOMIC DNA]</scope>
</reference>
<dbReference type="GO" id="GO:0065002">
    <property type="term" value="P:intracellular protein transmembrane transport"/>
    <property type="evidence" value="ECO:0007669"/>
    <property type="project" value="UniProtKB-UniRule"/>
</dbReference>
<keyword evidence="3 10" id="KW-1003">Cell membrane</keyword>
<dbReference type="Pfam" id="PF07549">
    <property type="entry name" value="Sec_GG"/>
    <property type="match status" value="1"/>
</dbReference>
<evidence type="ECO:0000256" key="10">
    <source>
        <dbReference type="HAMAP-Rule" id="MF_01464"/>
    </source>
</evidence>
<dbReference type="InterPro" id="IPR022646">
    <property type="entry name" value="SecD/SecF_CS"/>
</dbReference>
<dbReference type="NCBIfam" id="TIGR00916">
    <property type="entry name" value="2A0604s01"/>
    <property type="match status" value="1"/>
</dbReference>
<keyword evidence="8 10" id="KW-0811">Translocation</keyword>
<feature type="transmembrane region" description="Helical" evidence="10">
    <location>
        <begin position="264"/>
        <end position="291"/>
    </location>
</feature>
<evidence type="ECO:0000313" key="12">
    <source>
        <dbReference type="EMBL" id="OGD09106.1"/>
    </source>
</evidence>
<comment type="subunit">
    <text evidence="10">Forms a complex with SecD. Part of the essential Sec protein translocation apparatus which comprises SecA, SecYEG and auxiliary proteins SecDF. Other proteins may also be involved.</text>
</comment>
<evidence type="ECO:0000256" key="8">
    <source>
        <dbReference type="ARBA" id="ARBA00023010"/>
    </source>
</evidence>
<dbReference type="NCBIfam" id="TIGR00966">
    <property type="entry name" value="transloc_SecF"/>
    <property type="match status" value="1"/>
</dbReference>
<dbReference type="InterPro" id="IPR055344">
    <property type="entry name" value="SecD_SecF_C_bact"/>
</dbReference>
<dbReference type="PROSITE" id="PS50156">
    <property type="entry name" value="SSD"/>
    <property type="match status" value="1"/>
</dbReference>
<dbReference type="GO" id="GO:0006605">
    <property type="term" value="P:protein targeting"/>
    <property type="evidence" value="ECO:0007669"/>
    <property type="project" value="UniProtKB-UniRule"/>
</dbReference>
<dbReference type="EMBL" id="MEXR01000039">
    <property type="protein sequence ID" value="OGD09106.1"/>
    <property type="molecule type" value="Genomic_DNA"/>
</dbReference>
<sequence>MNHFPFMKYKWLYFGFSTLIVIPGIISLIMFGLRLSIDFTGGTLLEIQTKSPAQPAQIIELAKAQQIEIFSVQPSPDNIYLLRSKSITQEQSNLLKTELGKNYGEVVEKRFETVGPTIGAELTQKSFLAVIVASVFIIIYLAWSFKSVPAPYTSWKFGASAVLALLHDVIVVVGIFSLFGHFFKVEIDALFITALLTIIGFSVHDTIVVFDRVRENLPKMPKHTFEEIVDFSITETLNRSLNTSMTVVLTLTSLLLFGGETIRWFVVALLIGIVSGTYSSIFNASPILVLWENKHR</sequence>
<name>A0A1F4ZTF3_9BACT</name>
<dbReference type="GO" id="GO:0043952">
    <property type="term" value="P:protein transport by the Sec complex"/>
    <property type="evidence" value="ECO:0007669"/>
    <property type="project" value="UniProtKB-UniRule"/>
</dbReference>
<dbReference type="InterPro" id="IPR022813">
    <property type="entry name" value="SecD/SecF_arch_bac"/>
</dbReference>
<keyword evidence="6 10" id="KW-0653">Protein transport</keyword>
<feature type="transmembrane region" description="Helical" evidence="10">
    <location>
        <begin position="126"/>
        <end position="145"/>
    </location>
</feature>
<dbReference type="PANTHER" id="PTHR30081">
    <property type="entry name" value="PROTEIN-EXPORT MEMBRANE PROTEIN SEC"/>
    <property type="match status" value="1"/>
</dbReference>
<dbReference type="InterPro" id="IPR005665">
    <property type="entry name" value="SecF_bac"/>
</dbReference>
<dbReference type="Proteomes" id="UP000176424">
    <property type="component" value="Unassembled WGS sequence"/>
</dbReference>
<keyword evidence="4" id="KW-0997">Cell inner membrane</keyword>
<keyword evidence="7 10" id="KW-1133">Transmembrane helix</keyword>
<keyword evidence="2 10" id="KW-0813">Transport</keyword>
<evidence type="ECO:0000259" key="11">
    <source>
        <dbReference type="PROSITE" id="PS50156"/>
    </source>
</evidence>
<evidence type="ECO:0000256" key="7">
    <source>
        <dbReference type="ARBA" id="ARBA00022989"/>
    </source>
</evidence>
<dbReference type="PRINTS" id="PR01755">
    <property type="entry name" value="SECFTRNLCASE"/>
</dbReference>
<feature type="domain" description="SSD" evidence="11">
    <location>
        <begin position="126"/>
        <end position="290"/>
    </location>
</feature>
<organism evidence="12 13">
    <name type="scientific">Candidatus Amesbacteria bacterium RIFOXYB1_FULL_44_23</name>
    <dbReference type="NCBI Taxonomy" id="1797263"/>
    <lineage>
        <taxon>Bacteria</taxon>
        <taxon>Candidatus Amesiibacteriota</taxon>
    </lineage>
</organism>